<dbReference type="Gene3D" id="3.90.1200.10">
    <property type="match status" value="1"/>
</dbReference>
<dbReference type="Pfam" id="PF01636">
    <property type="entry name" value="APH"/>
    <property type="match status" value="1"/>
</dbReference>
<keyword evidence="5" id="KW-1185">Reference proteome</keyword>
<reference evidence="4 5" key="1">
    <citation type="submission" date="2017-02" db="EMBL/GenBank/DDBJ databases">
        <title>Draft genome sequence of Moraxella lincolnii CCUG 9405T type strain.</title>
        <authorList>
            <person name="Salva-Serra F."/>
            <person name="Engstrom-Jakobsson H."/>
            <person name="Thorell K."/>
            <person name="Jaen-Luchoro D."/>
            <person name="Gonzales-Siles L."/>
            <person name="Karlsson R."/>
            <person name="Yazdan S."/>
            <person name="Boulund F."/>
            <person name="Johnning A."/>
            <person name="Engstrand L."/>
            <person name="Kristiansson E."/>
            <person name="Moore E."/>
        </authorList>
    </citation>
    <scope>NUCLEOTIDE SEQUENCE [LARGE SCALE GENOMIC DNA]</scope>
    <source>
        <strain evidence="4 5">CCUG 9405</strain>
    </source>
</reference>
<evidence type="ECO:0000313" key="4">
    <source>
        <dbReference type="EMBL" id="OOS22036.1"/>
    </source>
</evidence>
<dbReference type="EMBL" id="MUYT01000004">
    <property type="protein sequence ID" value="OOS22036.1"/>
    <property type="molecule type" value="Genomic_DNA"/>
</dbReference>
<sequence length="366" mass="41973">MTDRQQALQAWLNQHIDGDYAIHSLLGDASFRQYHRIILADDAPQMMPKSMLVMDAPPDKELVSQFVQVANLLASVVNVPDILAKDVPQGFLLLQDFGKTEFAHLLTASTDEKINSLYHQAMQSIIAIQSLDVNKVALPLYDAHLLKQEMALFSEWFLPYVGVDLSTDDKGQYCWQQLVSQIVTEVSEHPSVVVHRDYHSRNLMQDDVDGKNLGIIDFQDAVIGSYVYDLVSLLRDAYVNWPQSSIEAWTAEFWHMLQTVGYSLVSDKRNSTDLKQYHKDMMVMGVQRHLKVLGIFVRLAQRDGKTRYLADIPKVMDDLLFELNWLANMTINPDDKQSKHTWQVAQAFLSWLQDDVLPVYRQQFLS</sequence>
<dbReference type="GO" id="GO:0005524">
    <property type="term" value="F:ATP binding"/>
    <property type="evidence" value="ECO:0007669"/>
    <property type="project" value="UniProtKB-KW"/>
</dbReference>
<proteinExistence type="predicted"/>
<dbReference type="STRING" id="90241.B0682_04195"/>
<dbReference type="Proteomes" id="UP000191094">
    <property type="component" value="Unassembled WGS sequence"/>
</dbReference>
<evidence type="ECO:0000256" key="1">
    <source>
        <dbReference type="ARBA" id="ARBA00022741"/>
    </source>
</evidence>
<evidence type="ECO:0000256" key="2">
    <source>
        <dbReference type="ARBA" id="ARBA00022840"/>
    </source>
</evidence>
<dbReference type="SUPFAM" id="SSF56112">
    <property type="entry name" value="Protein kinase-like (PK-like)"/>
    <property type="match status" value="1"/>
</dbReference>
<dbReference type="AlphaFoldDB" id="A0A1T0CI45"/>
<keyword evidence="2" id="KW-0067">ATP-binding</keyword>
<evidence type="ECO:0000259" key="3">
    <source>
        <dbReference type="Pfam" id="PF01636"/>
    </source>
</evidence>
<comment type="caution">
    <text evidence="4">The sequence shown here is derived from an EMBL/GenBank/DDBJ whole genome shotgun (WGS) entry which is preliminary data.</text>
</comment>
<dbReference type="Gene3D" id="3.30.200.20">
    <property type="entry name" value="Phosphorylase Kinase, domain 1"/>
    <property type="match status" value="1"/>
</dbReference>
<feature type="domain" description="Aminoglycoside phosphotransferase" evidence="3">
    <location>
        <begin position="25"/>
        <end position="244"/>
    </location>
</feature>
<dbReference type="PANTHER" id="PTHR33540:SF1">
    <property type="entry name" value="N-ACETYLMURAMATE_N-ACETYLGLUCOSAMINE KINASE"/>
    <property type="match status" value="1"/>
</dbReference>
<dbReference type="PANTHER" id="PTHR33540">
    <property type="entry name" value="TRNA THREONYLCARBAMOYLADENOSINE BIOSYNTHESIS PROTEIN TSAE"/>
    <property type="match status" value="1"/>
</dbReference>
<dbReference type="InterPro" id="IPR002575">
    <property type="entry name" value="Aminoglycoside_PTrfase"/>
</dbReference>
<dbReference type="InterPro" id="IPR011009">
    <property type="entry name" value="Kinase-like_dom_sf"/>
</dbReference>
<organism evidence="4 5">
    <name type="scientific">Lwoffella lincolnii</name>
    <dbReference type="NCBI Taxonomy" id="90241"/>
    <lineage>
        <taxon>Bacteria</taxon>
        <taxon>Pseudomonadati</taxon>
        <taxon>Pseudomonadota</taxon>
        <taxon>Gammaproteobacteria</taxon>
        <taxon>Moraxellales</taxon>
        <taxon>Moraxellaceae</taxon>
        <taxon>Lwoffella</taxon>
    </lineage>
</organism>
<gene>
    <name evidence="4" type="ORF">B0682_04195</name>
</gene>
<name>A0A1T0CI45_9GAMM</name>
<evidence type="ECO:0000313" key="5">
    <source>
        <dbReference type="Proteomes" id="UP000191094"/>
    </source>
</evidence>
<keyword evidence="1" id="KW-0547">Nucleotide-binding</keyword>
<accession>A0A1T0CI45</accession>
<protein>
    <recommendedName>
        <fullName evidence="3">Aminoglycoside phosphotransferase domain-containing protein</fullName>
    </recommendedName>
</protein>